<dbReference type="SUPFAM" id="SSF53474">
    <property type="entry name" value="alpha/beta-Hydrolases"/>
    <property type="match status" value="1"/>
</dbReference>
<gene>
    <name evidence="3" type="ORF">SAMN05660337_3475</name>
</gene>
<dbReference type="Gene3D" id="3.40.50.1820">
    <property type="entry name" value="alpha/beta hydrolase"/>
    <property type="match status" value="1"/>
</dbReference>
<sequence>MTKIFLTILLIILMIPLPLIIVMTIANRKELMQRGTRQAVYDLLTSVATTAISMLTATLTRPFDFLCRDIHPEKEGNPLPVLMTHGLYHNKTAWFLMKPKLRKAGYSNLNTWSYNSFTTSYPELVLELRRRILKLYAENNNQKIVLIGHSLGGLIIKGAVSDPAVAESVAKIITLGTPFRGSLLAKIAPGRLGRSLHPESSLFQTIHTTPPLNSIQKTAIFSPIDEMVLPWKNLLPSETDWKTLPCPAMGHVAMLYSPKITNMILRIMQQ</sequence>
<name>A0A1G9LR61_9BACT</name>
<dbReference type="RefSeq" id="WP_092163464.1">
    <property type="nucleotide sequence ID" value="NZ_FNGA01000008.1"/>
</dbReference>
<evidence type="ECO:0000256" key="1">
    <source>
        <dbReference type="SAM" id="Phobius"/>
    </source>
</evidence>
<evidence type="ECO:0000313" key="4">
    <source>
        <dbReference type="Proteomes" id="UP000199053"/>
    </source>
</evidence>
<dbReference type="Proteomes" id="UP000199053">
    <property type="component" value="Unassembled WGS sequence"/>
</dbReference>
<keyword evidence="4" id="KW-1185">Reference proteome</keyword>
<keyword evidence="1" id="KW-0472">Membrane</keyword>
<evidence type="ECO:0000313" key="3">
    <source>
        <dbReference type="EMBL" id="SDL64231.1"/>
    </source>
</evidence>
<reference evidence="4" key="1">
    <citation type="submission" date="2016-10" db="EMBL/GenBank/DDBJ databases">
        <authorList>
            <person name="Varghese N."/>
            <person name="Submissions S."/>
        </authorList>
    </citation>
    <scope>NUCLEOTIDE SEQUENCE [LARGE SCALE GENOMIC DNA]</scope>
    <source>
        <strain evidence="4">DSM 16995</strain>
    </source>
</reference>
<dbReference type="InterPro" id="IPR029058">
    <property type="entry name" value="AB_hydrolase_fold"/>
</dbReference>
<evidence type="ECO:0000259" key="2">
    <source>
        <dbReference type="Pfam" id="PF07819"/>
    </source>
</evidence>
<feature type="transmembrane region" description="Helical" evidence="1">
    <location>
        <begin position="6"/>
        <end position="27"/>
    </location>
</feature>
<dbReference type="AlphaFoldDB" id="A0A1G9LR61"/>
<proteinExistence type="predicted"/>
<dbReference type="PANTHER" id="PTHR37946">
    <property type="entry name" value="SLL1969 PROTEIN"/>
    <property type="match status" value="1"/>
</dbReference>
<protein>
    <submittedName>
        <fullName evidence="3">PGAP1-like protein</fullName>
    </submittedName>
</protein>
<dbReference type="OrthoDB" id="275181at2"/>
<dbReference type="PANTHER" id="PTHR37946:SF1">
    <property type="entry name" value="SLL1969 PROTEIN"/>
    <property type="match status" value="1"/>
</dbReference>
<keyword evidence="1" id="KW-1133">Transmembrane helix</keyword>
<feature type="domain" description="GPI inositol-deacylase PGAP1-like alpha/beta" evidence="2">
    <location>
        <begin position="124"/>
        <end position="183"/>
    </location>
</feature>
<accession>A0A1G9LR61</accession>
<dbReference type="Pfam" id="PF07819">
    <property type="entry name" value="PGAP1"/>
    <property type="match status" value="1"/>
</dbReference>
<dbReference type="STRING" id="246191.SAMN05660337_3475"/>
<dbReference type="GO" id="GO:0016788">
    <property type="term" value="F:hydrolase activity, acting on ester bonds"/>
    <property type="evidence" value="ECO:0007669"/>
    <property type="project" value="InterPro"/>
</dbReference>
<feature type="transmembrane region" description="Helical" evidence="1">
    <location>
        <begin position="39"/>
        <end position="59"/>
    </location>
</feature>
<keyword evidence="1" id="KW-0812">Transmembrane</keyword>
<dbReference type="EMBL" id="FNGA01000008">
    <property type="protein sequence ID" value="SDL64231.1"/>
    <property type="molecule type" value="Genomic_DNA"/>
</dbReference>
<organism evidence="3 4">
    <name type="scientific">Maridesulfovibrio ferrireducens</name>
    <dbReference type="NCBI Taxonomy" id="246191"/>
    <lineage>
        <taxon>Bacteria</taxon>
        <taxon>Pseudomonadati</taxon>
        <taxon>Thermodesulfobacteriota</taxon>
        <taxon>Desulfovibrionia</taxon>
        <taxon>Desulfovibrionales</taxon>
        <taxon>Desulfovibrionaceae</taxon>
        <taxon>Maridesulfovibrio</taxon>
    </lineage>
</organism>
<dbReference type="InterPro" id="IPR012908">
    <property type="entry name" value="PGAP1-ab_dom-like"/>
</dbReference>